<feature type="region of interest" description="Disordered" evidence="1">
    <location>
        <begin position="25"/>
        <end position="80"/>
    </location>
</feature>
<organism evidence="2 3">
    <name type="scientific">Suillus placidus</name>
    <dbReference type="NCBI Taxonomy" id="48579"/>
    <lineage>
        <taxon>Eukaryota</taxon>
        <taxon>Fungi</taxon>
        <taxon>Dikarya</taxon>
        <taxon>Basidiomycota</taxon>
        <taxon>Agaricomycotina</taxon>
        <taxon>Agaricomycetes</taxon>
        <taxon>Agaricomycetidae</taxon>
        <taxon>Boletales</taxon>
        <taxon>Suillineae</taxon>
        <taxon>Suillaceae</taxon>
        <taxon>Suillus</taxon>
    </lineage>
</organism>
<evidence type="ECO:0000313" key="3">
    <source>
        <dbReference type="Proteomes" id="UP000714275"/>
    </source>
</evidence>
<feature type="compositionally biased region" description="Acidic residues" evidence="1">
    <location>
        <begin position="92"/>
        <end position="105"/>
    </location>
</feature>
<feature type="region of interest" description="Disordered" evidence="1">
    <location>
        <begin position="92"/>
        <end position="118"/>
    </location>
</feature>
<accession>A0A9P7A191</accession>
<keyword evidence="3" id="KW-1185">Reference proteome</keyword>
<gene>
    <name evidence="2" type="ORF">EV702DRAFT_1043301</name>
</gene>
<protein>
    <submittedName>
        <fullName evidence="2">Uncharacterized protein</fullName>
    </submittedName>
</protein>
<sequence length="174" mass="19327">MQLNLLSKTAKRVTKLTDKARAAIEEKLDGASTKKRKNHTSGDSTAAIKFKKAKATQPDGSGDRPSSEDITPPPQLAPVPVVHRAIVRTEEEEAALYDDVNDDNDAERRSSSPDVESVADELSMSTLVQENILINKNIEWLMKEWTSPVYAFFDPMPCIIENDGRRAHEFKCSA</sequence>
<reference evidence="2" key="1">
    <citation type="journal article" date="2020" name="New Phytol.">
        <title>Comparative genomics reveals dynamic genome evolution in host specialist ectomycorrhizal fungi.</title>
        <authorList>
            <person name="Lofgren L.A."/>
            <person name="Nguyen N.H."/>
            <person name="Vilgalys R."/>
            <person name="Ruytinx J."/>
            <person name="Liao H.L."/>
            <person name="Branco S."/>
            <person name="Kuo A."/>
            <person name="LaButti K."/>
            <person name="Lipzen A."/>
            <person name="Andreopoulos W."/>
            <person name="Pangilinan J."/>
            <person name="Riley R."/>
            <person name="Hundley H."/>
            <person name="Na H."/>
            <person name="Barry K."/>
            <person name="Grigoriev I.V."/>
            <person name="Stajich J.E."/>
            <person name="Kennedy P.G."/>
        </authorList>
    </citation>
    <scope>NUCLEOTIDE SEQUENCE</scope>
    <source>
        <strain evidence="2">DOB743</strain>
    </source>
</reference>
<dbReference type="AlphaFoldDB" id="A0A9P7A191"/>
<proteinExistence type="predicted"/>
<dbReference type="Proteomes" id="UP000714275">
    <property type="component" value="Unassembled WGS sequence"/>
</dbReference>
<name>A0A9P7A191_9AGAM</name>
<comment type="caution">
    <text evidence="2">The sequence shown here is derived from an EMBL/GenBank/DDBJ whole genome shotgun (WGS) entry which is preliminary data.</text>
</comment>
<dbReference type="EMBL" id="JABBWD010000010">
    <property type="protein sequence ID" value="KAG1779915.1"/>
    <property type="molecule type" value="Genomic_DNA"/>
</dbReference>
<evidence type="ECO:0000313" key="2">
    <source>
        <dbReference type="EMBL" id="KAG1779915.1"/>
    </source>
</evidence>
<dbReference type="OrthoDB" id="2692569at2759"/>
<evidence type="ECO:0000256" key="1">
    <source>
        <dbReference type="SAM" id="MobiDB-lite"/>
    </source>
</evidence>